<keyword evidence="4" id="KW-0862">Zinc</keyword>
<evidence type="ECO:0000256" key="10">
    <source>
        <dbReference type="SAM" id="MobiDB-lite"/>
    </source>
</evidence>
<evidence type="ECO:0000256" key="3">
    <source>
        <dbReference type="ARBA" id="ARBA00022771"/>
    </source>
</evidence>
<proteinExistence type="predicted"/>
<sequence>MHLFHQRSIQEHSGPYPDFSSPFKHFKRLQFLQQYHQVPFLNIAKPTRGSFLQESYAQDYNLKAFPLSKMEGRRTQGQGYLKNKASVSYLVEEEMENDMDENEEGGREEEKRKGVMDRVRGSSGISDRGTSRLCQVDRCTADLKEAKQYHRRHKVCEVHAKASSVFLAGISQRFCQQCSRFHELLEFDEAKRSCRRRLAGHNERRRKSSGESFGEGSGGRRGITGQMIQNQERSRVEIMTTLPMSNSSFKRPQIR</sequence>
<protein>
    <recommendedName>
        <fullName evidence="11">SBP-type domain-containing protein</fullName>
    </recommendedName>
</protein>
<organism evidence="12 13">
    <name type="scientific">Eutrema salsugineum</name>
    <name type="common">Saltwater cress</name>
    <name type="synonym">Sisymbrium salsugineum</name>
    <dbReference type="NCBI Taxonomy" id="72664"/>
    <lineage>
        <taxon>Eukaryota</taxon>
        <taxon>Viridiplantae</taxon>
        <taxon>Streptophyta</taxon>
        <taxon>Embryophyta</taxon>
        <taxon>Tracheophyta</taxon>
        <taxon>Spermatophyta</taxon>
        <taxon>Magnoliopsida</taxon>
        <taxon>eudicotyledons</taxon>
        <taxon>Gunneridae</taxon>
        <taxon>Pentapetalae</taxon>
        <taxon>rosids</taxon>
        <taxon>malvids</taxon>
        <taxon>Brassicales</taxon>
        <taxon>Brassicaceae</taxon>
        <taxon>Eutremeae</taxon>
        <taxon>Eutrema</taxon>
    </lineage>
</organism>
<evidence type="ECO:0000256" key="4">
    <source>
        <dbReference type="ARBA" id="ARBA00022833"/>
    </source>
</evidence>
<dbReference type="InterPro" id="IPR004333">
    <property type="entry name" value="SBP_dom"/>
</dbReference>
<dbReference type="eggNOG" id="ENOG502RZTN">
    <property type="taxonomic scope" value="Eukaryota"/>
</dbReference>
<feature type="compositionally biased region" description="Acidic residues" evidence="10">
    <location>
        <begin position="94"/>
        <end position="103"/>
    </location>
</feature>
<dbReference type="Gene3D" id="4.10.1100.10">
    <property type="entry name" value="Transcription factor, SBP-box domain"/>
    <property type="match status" value="1"/>
</dbReference>
<dbReference type="GO" id="GO:0005634">
    <property type="term" value="C:nucleus"/>
    <property type="evidence" value="ECO:0007669"/>
    <property type="project" value="UniProtKB-SubCell"/>
</dbReference>
<dbReference type="InterPro" id="IPR044817">
    <property type="entry name" value="SBP-like"/>
</dbReference>
<evidence type="ECO:0000256" key="8">
    <source>
        <dbReference type="ARBA" id="ARBA00023242"/>
    </source>
</evidence>
<evidence type="ECO:0000256" key="1">
    <source>
        <dbReference type="ARBA" id="ARBA00004123"/>
    </source>
</evidence>
<keyword evidence="7" id="KW-0804">Transcription</keyword>
<dbReference type="InterPro" id="IPR036893">
    <property type="entry name" value="SBP_sf"/>
</dbReference>
<feature type="compositionally biased region" description="Polar residues" evidence="10">
    <location>
        <begin position="242"/>
        <end position="255"/>
    </location>
</feature>
<comment type="subcellular location">
    <subcellularLocation>
        <location evidence="1">Nucleus</location>
    </subcellularLocation>
</comment>
<dbReference type="EMBL" id="KI517809">
    <property type="protein sequence ID" value="ESQ30109.1"/>
    <property type="molecule type" value="Genomic_DNA"/>
</dbReference>
<keyword evidence="5" id="KW-0805">Transcription regulation</keyword>
<dbReference type="Gramene" id="ESQ30109">
    <property type="protein sequence ID" value="ESQ30109"/>
    <property type="gene ID" value="EUTSA_v10011728mg"/>
</dbReference>
<evidence type="ECO:0000256" key="7">
    <source>
        <dbReference type="ARBA" id="ARBA00023163"/>
    </source>
</evidence>
<evidence type="ECO:0000256" key="6">
    <source>
        <dbReference type="ARBA" id="ARBA00023125"/>
    </source>
</evidence>
<dbReference type="Proteomes" id="UP000030689">
    <property type="component" value="Unassembled WGS sequence"/>
</dbReference>
<name>V4KG13_EUTSA</name>
<keyword evidence="6" id="KW-0238">DNA-binding</keyword>
<gene>
    <name evidence="12" type="ORF">EUTSA_v10011728mg</name>
</gene>
<dbReference type="GO" id="GO:0000976">
    <property type="term" value="F:transcription cis-regulatory region binding"/>
    <property type="evidence" value="ECO:0007669"/>
    <property type="project" value="EnsemblPlants"/>
</dbReference>
<dbReference type="FunFam" id="4.10.1100.10:FF:000001">
    <property type="entry name" value="Squamosa promoter-binding-like protein 14"/>
    <property type="match status" value="1"/>
</dbReference>
<dbReference type="PROSITE" id="PS51141">
    <property type="entry name" value="ZF_SBP"/>
    <property type="match status" value="1"/>
</dbReference>
<accession>V4KG13</accession>
<dbReference type="OMA" id="MIQNQER"/>
<keyword evidence="2" id="KW-0479">Metal-binding</keyword>
<feature type="domain" description="SBP-type" evidence="11">
    <location>
        <begin position="131"/>
        <end position="208"/>
    </location>
</feature>
<evidence type="ECO:0000259" key="11">
    <source>
        <dbReference type="PROSITE" id="PS51141"/>
    </source>
</evidence>
<feature type="compositionally biased region" description="Basic residues" evidence="10">
    <location>
        <begin position="198"/>
        <end position="207"/>
    </location>
</feature>
<evidence type="ECO:0000313" key="12">
    <source>
        <dbReference type="EMBL" id="ESQ30109.1"/>
    </source>
</evidence>
<dbReference type="SUPFAM" id="SSF103612">
    <property type="entry name" value="SBT domain"/>
    <property type="match status" value="1"/>
</dbReference>
<dbReference type="PANTHER" id="PTHR31251:SF106">
    <property type="entry name" value="SQUAMOSA PROMOTER-BINDING-LIKE PROTEIN 4"/>
    <property type="match status" value="1"/>
</dbReference>
<dbReference type="KEGG" id="eus:EUTSA_v10011728mg"/>
<feature type="region of interest" description="Disordered" evidence="10">
    <location>
        <begin position="94"/>
        <end position="129"/>
    </location>
</feature>
<dbReference type="AlphaFoldDB" id="V4KG13"/>
<dbReference type="GO" id="GO:0010321">
    <property type="term" value="P:regulation of vegetative phase change"/>
    <property type="evidence" value="ECO:0007669"/>
    <property type="project" value="EnsemblPlants"/>
</dbReference>
<keyword evidence="3 9" id="KW-0863">Zinc-finger</keyword>
<dbReference type="Pfam" id="PF03110">
    <property type="entry name" value="SBP"/>
    <property type="match status" value="1"/>
</dbReference>
<feature type="compositionally biased region" description="Gly residues" evidence="10">
    <location>
        <begin position="213"/>
        <end position="222"/>
    </location>
</feature>
<evidence type="ECO:0000256" key="5">
    <source>
        <dbReference type="ARBA" id="ARBA00023015"/>
    </source>
</evidence>
<dbReference type="PANTHER" id="PTHR31251">
    <property type="entry name" value="SQUAMOSA PROMOTER-BINDING-LIKE PROTEIN 4"/>
    <property type="match status" value="1"/>
</dbReference>
<feature type="compositionally biased region" description="Basic and acidic residues" evidence="10">
    <location>
        <begin position="104"/>
        <end position="120"/>
    </location>
</feature>
<evidence type="ECO:0000256" key="9">
    <source>
        <dbReference type="PROSITE-ProRule" id="PRU00470"/>
    </source>
</evidence>
<evidence type="ECO:0000256" key="2">
    <source>
        <dbReference type="ARBA" id="ARBA00022723"/>
    </source>
</evidence>
<keyword evidence="13" id="KW-1185">Reference proteome</keyword>
<feature type="region of interest" description="Disordered" evidence="10">
    <location>
        <begin position="198"/>
        <end position="255"/>
    </location>
</feature>
<evidence type="ECO:0000313" key="13">
    <source>
        <dbReference type="Proteomes" id="UP000030689"/>
    </source>
</evidence>
<keyword evidence="8" id="KW-0539">Nucleus</keyword>
<reference evidence="12 13" key="1">
    <citation type="journal article" date="2013" name="Front. Plant Sci.">
        <title>The Reference Genome of the Halophytic Plant Eutrema salsugineum.</title>
        <authorList>
            <person name="Yang R."/>
            <person name="Jarvis D.E."/>
            <person name="Chen H."/>
            <person name="Beilstein M.A."/>
            <person name="Grimwood J."/>
            <person name="Jenkins J."/>
            <person name="Shu S."/>
            <person name="Prochnik S."/>
            <person name="Xin M."/>
            <person name="Ma C."/>
            <person name="Schmutz J."/>
            <person name="Wing R.A."/>
            <person name="Mitchell-Olds T."/>
            <person name="Schumaker K.S."/>
            <person name="Wang X."/>
        </authorList>
    </citation>
    <scope>NUCLEOTIDE SEQUENCE [LARGE SCALE GENOMIC DNA]</scope>
</reference>
<dbReference type="STRING" id="72664.V4KG13"/>
<dbReference type="GO" id="GO:0008270">
    <property type="term" value="F:zinc ion binding"/>
    <property type="evidence" value="ECO:0007669"/>
    <property type="project" value="UniProtKB-KW"/>
</dbReference>